<dbReference type="PROSITE" id="PS51384">
    <property type="entry name" value="FAD_FR"/>
    <property type="match status" value="1"/>
</dbReference>
<accession>A0ABQ2B7W6</accession>
<dbReference type="InterPro" id="IPR007037">
    <property type="entry name" value="SIP_rossman_dom"/>
</dbReference>
<dbReference type="PANTHER" id="PTHR30157:SF0">
    <property type="entry name" value="NADPH-DEPENDENT FERRIC-CHELATE REDUCTASE"/>
    <property type="match status" value="1"/>
</dbReference>
<dbReference type="SUPFAM" id="SSF63380">
    <property type="entry name" value="Riboflavin synthase domain-like"/>
    <property type="match status" value="1"/>
</dbReference>
<dbReference type="Proteomes" id="UP000632535">
    <property type="component" value="Unassembled WGS sequence"/>
</dbReference>
<dbReference type="RefSeq" id="WP_188523681.1">
    <property type="nucleotide sequence ID" value="NZ_BMDG01000006.1"/>
</dbReference>
<dbReference type="Gene3D" id="3.40.50.80">
    <property type="entry name" value="Nucleotide-binding domain of ferredoxin-NADP reductase (FNR) module"/>
    <property type="match status" value="1"/>
</dbReference>
<evidence type="ECO:0000313" key="2">
    <source>
        <dbReference type="EMBL" id="GGI08479.1"/>
    </source>
</evidence>
<reference evidence="3" key="1">
    <citation type="journal article" date="2019" name="Int. J. Syst. Evol. Microbiol.">
        <title>The Global Catalogue of Microorganisms (GCM) 10K type strain sequencing project: providing services to taxonomists for standard genome sequencing and annotation.</title>
        <authorList>
            <consortium name="The Broad Institute Genomics Platform"/>
            <consortium name="The Broad Institute Genome Sequencing Center for Infectious Disease"/>
            <person name="Wu L."/>
            <person name="Ma J."/>
        </authorList>
    </citation>
    <scope>NUCLEOTIDE SEQUENCE [LARGE SCALE GENOMIC DNA]</scope>
    <source>
        <strain evidence="3">CCM 8653</strain>
    </source>
</reference>
<evidence type="ECO:0000259" key="1">
    <source>
        <dbReference type="PROSITE" id="PS51384"/>
    </source>
</evidence>
<dbReference type="InterPro" id="IPR017927">
    <property type="entry name" value="FAD-bd_FR_type"/>
</dbReference>
<dbReference type="Pfam" id="PF08021">
    <property type="entry name" value="FAD_binding_9"/>
    <property type="match status" value="1"/>
</dbReference>
<gene>
    <name evidence="2" type="ORF">GCM10007368_21380</name>
</gene>
<dbReference type="EMBL" id="BMDG01000006">
    <property type="protein sequence ID" value="GGI08479.1"/>
    <property type="molecule type" value="Genomic_DNA"/>
</dbReference>
<organism evidence="2 3">
    <name type="scientific">Isoptericola cucumis</name>
    <dbReference type="NCBI Taxonomy" id="1776856"/>
    <lineage>
        <taxon>Bacteria</taxon>
        <taxon>Bacillati</taxon>
        <taxon>Actinomycetota</taxon>
        <taxon>Actinomycetes</taxon>
        <taxon>Micrococcales</taxon>
        <taxon>Promicromonosporaceae</taxon>
        <taxon>Isoptericola</taxon>
    </lineage>
</organism>
<dbReference type="Gene3D" id="2.40.30.10">
    <property type="entry name" value="Translation factors"/>
    <property type="match status" value="1"/>
</dbReference>
<dbReference type="InterPro" id="IPR017938">
    <property type="entry name" value="Riboflavin_synthase-like_b-brl"/>
</dbReference>
<name>A0ABQ2B7W6_9MICO</name>
<feature type="domain" description="FAD-binding FR-type" evidence="1">
    <location>
        <begin position="18"/>
        <end position="125"/>
    </location>
</feature>
<dbReference type="InterPro" id="IPR039374">
    <property type="entry name" value="SIP_fam"/>
</dbReference>
<evidence type="ECO:0000313" key="3">
    <source>
        <dbReference type="Proteomes" id="UP000632535"/>
    </source>
</evidence>
<proteinExistence type="predicted"/>
<dbReference type="CDD" id="cd06193">
    <property type="entry name" value="siderophore_interacting"/>
    <property type="match status" value="1"/>
</dbReference>
<dbReference type="InterPro" id="IPR039261">
    <property type="entry name" value="FNR_nucleotide-bd"/>
</dbReference>
<protein>
    <submittedName>
        <fullName evidence="2">Siderophore-interacting protein</fullName>
    </submittedName>
</protein>
<sequence>MTETTTPAAPAGAPARKRVPRHATVTAVRWLTPHMVRLTLAGPELAAGAAPPVEHTDAYVKLVLGELEDGRPLLRTYTVRAVRDGEWDIDFVVHGDEGVAGPWAARAQPGEPVAFLGPGGLYAPDPQAPWHLLVGDDAALPAIAAALESLPAGAVAHAFVEVPGPDDEHMIDSRAHVRLTWVHRGSDDLADVVRRAHAAGELPAGTPHAFLHGEAGCVRDLRRWARSELGVPRELLSASGYWRRGTDDEGWRAQKRDWNAAVEQDDAALGG</sequence>
<dbReference type="Pfam" id="PF04954">
    <property type="entry name" value="SIP"/>
    <property type="match status" value="1"/>
</dbReference>
<keyword evidence="3" id="KW-1185">Reference proteome</keyword>
<comment type="caution">
    <text evidence="2">The sequence shown here is derived from an EMBL/GenBank/DDBJ whole genome shotgun (WGS) entry which is preliminary data.</text>
</comment>
<dbReference type="PANTHER" id="PTHR30157">
    <property type="entry name" value="FERRIC REDUCTASE, NADPH-DEPENDENT"/>
    <property type="match status" value="1"/>
</dbReference>
<dbReference type="InterPro" id="IPR013113">
    <property type="entry name" value="SIP_FAD-bd"/>
</dbReference>